<evidence type="ECO:0000313" key="1">
    <source>
        <dbReference type="EMBL" id="MBO9200816.1"/>
    </source>
</evidence>
<sequence>MKTPIDINNWVRKDHYRFFSQFEEPFFGITVSIDCTAAYHYAKENAISFFQYYLYQSLKAANSIENFRYRIVNGEVYLFDQINASPTVHRADGTFGFSYIDYSDNEDVFYANATQIVEAEKLASGLTPAVSGENVIHFSALPWLNFTSVSHARCFSFADSSPKITFGKITEENGNKFLPVSIHVHHALVDGYHVGLFVEQFQTLMNRTKKQLPVVNS</sequence>
<name>A0ABS3YUE4_9BACT</name>
<dbReference type="PIRSF" id="PIRSF000440">
    <property type="entry name" value="CAT"/>
    <property type="match status" value="1"/>
</dbReference>
<dbReference type="InterPro" id="IPR001707">
    <property type="entry name" value="Cmp_AcTrfase"/>
</dbReference>
<dbReference type="Gene3D" id="3.30.559.10">
    <property type="entry name" value="Chloramphenicol acetyltransferase-like domain"/>
    <property type="match status" value="1"/>
</dbReference>
<dbReference type="SMART" id="SM01059">
    <property type="entry name" value="CAT"/>
    <property type="match status" value="1"/>
</dbReference>
<keyword evidence="2" id="KW-1185">Reference proteome</keyword>
<dbReference type="RefSeq" id="WP_209138853.1">
    <property type="nucleotide sequence ID" value="NZ_JAGHKO010000001.1"/>
</dbReference>
<protein>
    <submittedName>
        <fullName evidence="1">Chloramphenicol acetyltransferase</fullName>
    </submittedName>
</protein>
<dbReference type="PANTHER" id="PTHR38474:SF1">
    <property type="entry name" value="SLR0299 PROTEIN"/>
    <property type="match status" value="1"/>
</dbReference>
<comment type="caution">
    <text evidence="1">The sequence shown here is derived from an EMBL/GenBank/DDBJ whole genome shotgun (WGS) entry which is preliminary data.</text>
</comment>
<dbReference type="InterPro" id="IPR023213">
    <property type="entry name" value="CAT-like_dom_sf"/>
</dbReference>
<gene>
    <name evidence="1" type="ORF">J7I42_11120</name>
</gene>
<organism evidence="1 2">
    <name type="scientific">Niastella soli</name>
    <dbReference type="NCBI Taxonomy" id="2821487"/>
    <lineage>
        <taxon>Bacteria</taxon>
        <taxon>Pseudomonadati</taxon>
        <taxon>Bacteroidota</taxon>
        <taxon>Chitinophagia</taxon>
        <taxon>Chitinophagales</taxon>
        <taxon>Chitinophagaceae</taxon>
        <taxon>Niastella</taxon>
    </lineage>
</organism>
<dbReference type="PANTHER" id="PTHR38474">
    <property type="entry name" value="SLR0299 PROTEIN"/>
    <property type="match status" value="1"/>
</dbReference>
<evidence type="ECO:0000313" key="2">
    <source>
        <dbReference type="Proteomes" id="UP000677244"/>
    </source>
</evidence>
<dbReference type="Proteomes" id="UP000677244">
    <property type="component" value="Unassembled WGS sequence"/>
</dbReference>
<reference evidence="1 2" key="1">
    <citation type="submission" date="2021-03" db="EMBL/GenBank/DDBJ databases">
        <title>Assistant Professor.</title>
        <authorList>
            <person name="Huq M.A."/>
        </authorList>
    </citation>
    <scope>NUCLEOTIDE SEQUENCE [LARGE SCALE GENOMIC DNA]</scope>
    <source>
        <strain evidence="1 2">MAH-29</strain>
    </source>
</reference>
<dbReference type="EMBL" id="JAGHKO010000001">
    <property type="protein sequence ID" value="MBO9200816.1"/>
    <property type="molecule type" value="Genomic_DNA"/>
</dbReference>
<accession>A0ABS3YUE4</accession>
<dbReference type="SUPFAM" id="SSF52777">
    <property type="entry name" value="CoA-dependent acyltransferases"/>
    <property type="match status" value="1"/>
</dbReference>
<proteinExistence type="predicted"/>
<dbReference type="Pfam" id="PF00302">
    <property type="entry name" value="CAT"/>
    <property type="match status" value="1"/>
</dbReference>